<accession>A0ABU3SGV6</accession>
<evidence type="ECO:0000256" key="1">
    <source>
        <dbReference type="ARBA" id="ARBA00004651"/>
    </source>
</evidence>
<dbReference type="NCBIfam" id="TIGR00765">
    <property type="entry name" value="yihY_not_rbn"/>
    <property type="match status" value="1"/>
</dbReference>
<feature type="transmembrane region" description="Helical" evidence="7">
    <location>
        <begin position="273"/>
        <end position="293"/>
    </location>
</feature>
<dbReference type="RefSeq" id="WP_316021703.1">
    <property type="nucleotide sequence ID" value="NZ_JAWDID010000113.1"/>
</dbReference>
<evidence type="ECO:0000256" key="3">
    <source>
        <dbReference type="ARBA" id="ARBA00022692"/>
    </source>
</evidence>
<keyword evidence="4 7" id="KW-1133">Transmembrane helix</keyword>
<reference evidence="8 9" key="1">
    <citation type="submission" date="2023-09" db="EMBL/GenBank/DDBJ databases">
        <title>Whole genome shotgun sequencing (WGS) of Bosea sp. ZW T0_25, isolated from stored onions (Allium cepa).</title>
        <authorList>
            <person name="Stoll D.A."/>
            <person name="Huch M."/>
        </authorList>
    </citation>
    <scope>NUCLEOTIDE SEQUENCE [LARGE SCALE GENOMIC DNA]</scope>
    <source>
        <strain evidence="8 9">ZW T0_25</strain>
    </source>
</reference>
<keyword evidence="5 7" id="KW-0472">Membrane</keyword>
<feature type="transmembrane region" description="Helical" evidence="7">
    <location>
        <begin position="48"/>
        <end position="68"/>
    </location>
</feature>
<feature type="transmembrane region" description="Helical" evidence="7">
    <location>
        <begin position="340"/>
        <end position="361"/>
    </location>
</feature>
<evidence type="ECO:0000256" key="4">
    <source>
        <dbReference type="ARBA" id="ARBA00022989"/>
    </source>
</evidence>
<feature type="transmembrane region" description="Helical" evidence="7">
    <location>
        <begin position="231"/>
        <end position="261"/>
    </location>
</feature>
<evidence type="ECO:0000256" key="5">
    <source>
        <dbReference type="ARBA" id="ARBA00023136"/>
    </source>
</evidence>
<protein>
    <submittedName>
        <fullName evidence="8">YihY/virulence factor BrkB family protein</fullName>
    </submittedName>
</protein>
<dbReference type="PANTHER" id="PTHR30213">
    <property type="entry name" value="INNER MEMBRANE PROTEIN YHJD"/>
    <property type="match status" value="1"/>
</dbReference>
<feature type="compositionally biased region" description="Basic residues" evidence="6">
    <location>
        <begin position="21"/>
        <end position="33"/>
    </location>
</feature>
<feature type="region of interest" description="Disordered" evidence="6">
    <location>
        <begin position="369"/>
        <end position="395"/>
    </location>
</feature>
<keyword evidence="9" id="KW-1185">Reference proteome</keyword>
<feature type="region of interest" description="Disordered" evidence="6">
    <location>
        <begin position="21"/>
        <end position="44"/>
    </location>
</feature>
<organism evidence="8 9">
    <name type="scientific">Bosea rubneri</name>
    <dbReference type="NCBI Taxonomy" id="3075434"/>
    <lineage>
        <taxon>Bacteria</taxon>
        <taxon>Pseudomonadati</taxon>
        <taxon>Pseudomonadota</taxon>
        <taxon>Alphaproteobacteria</taxon>
        <taxon>Hyphomicrobiales</taxon>
        <taxon>Boseaceae</taxon>
        <taxon>Bosea</taxon>
    </lineage>
</organism>
<feature type="transmembrane region" description="Helical" evidence="7">
    <location>
        <begin position="185"/>
        <end position="211"/>
    </location>
</feature>
<dbReference type="Pfam" id="PF03631">
    <property type="entry name" value="Virul_fac_BrkB"/>
    <property type="match status" value="1"/>
</dbReference>
<feature type="transmembrane region" description="Helical" evidence="7">
    <location>
        <begin position="119"/>
        <end position="148"/>
    </location>
</feature>
<evidence type="ECO:0000256" key="7">
    <source>
        <dbReference type="SAM" id="Phobius"/>
    </source>
</evidence>
<feature type="transmembrane region" description="Helical" evidence="7">
    <location>
        <begin position="305"/>
        <end position="328"/>
    </location>
</feature>
<keyword evidence="2" id="KW-1003">Cell membrane</keyword>
<sequence length="395" mass="42598">MAAQIDLTSLWHGAFERHRRNARSVASNRRKRSTNPLPGDRDRGSTSVMAALAGSLGLLLAFLLATGVGARSARDRHYDGKAVSRSDQGNQASAPTEIPFPGWKEIFRRTYFEVGRDRVLAVAAGVTFYGLLALFPALTAFVSLYGLAADPGTIAGHFALLDGFLPAGALDFLRDEVARIRSSGGATLGLAFFISLAVAIWSANAGVKALFDALNVAYGEDDKRDFFKLNAISLAFTLGILLFLLTALGAIAVLPVVLDYLYLGTFSEWLISVGRWPVLFIVLMAALAILYRLGPSRDDAQWRWVSPGALFAAISWIAGSIAFSWYVANFADYNKTYGTIGAVIGLLTWIWLSATILLIGAELNSEAERQTDRDTTKGPAMPIGLRGADAADRKD</sequence>
<proteinExistence type="predicted"/>
<name>A0ABU3SGV6_9HYPH</name>
<keyword evidence="3 7" id="KW-0812">Transmembrane</keyword>
<comment type="subcellular location">
    <subcellularLocation>
        <location evidence="1">Cell membrane</location>
        <topology evidence="1">Multi-pass membrane protein</topology>
    </subcellularLocation>
</comment>
<dbReference type="Proteomes" id="UP001254257">
    <property type="component" value="Unassembled WGS sequence"/>
</dbReference>
<evidence type="ECO:0000256" key="6">
    <source>
        <dbReference type="SAM" id="MobiDB-lite"/>
    </source>
</evidence>
<dbReference type="InterPro" id="IPR017039">
    <property type="entry name" value="Virul_fac_BrkB"/>
</dbReference>
<evidence type="ECO:0000313" key="8">
    <source>
        <dbReference type="EMBL" id="MDU0344012.1"/>
    </source>
</evidence>
<dbReference type="EMBL" id="JAWDID010000113">
    <property type="protein sequence ID" value="MDU0344012.1"/>
    <property type="molecule type" value="Genomic_DNA"/>
</dbReference>
<evidence type="ECO:0000256" key="2">
    <source>
        <dbReference type="ARBA" id="ARBA00022475"/>
    </source>
</evidence>
<evidence type="ECO:0000313" key="9">
    <source>
        <dbReference type="Proteomes" id="UP001254257"/>
    </source>
</evidence>
<comment type="caution">
    <text evidence="8">The sequence shown here is derived from an EMBL/GenBank/DDBJ whole genome shotgun (WGS) entry which is preliminary data.</text>
</comment>
<dbReference type="PANTHER" id="PTHR30213:SF0">
    <property type="entry name" value="UPF0761 MEMBRANE PROTEIN YIHY"/>
    <property type="match status" value="1"/>
</dbReference>
<gene>
    <name evidence="8" type="ORF">RKE40_29420</name>
</gene>